<evidence type="ECO:0008006" key="4">
    <source>
        <dbReference type="Google" id="ProtNLM"/>
    </source>
</evidence>
<evidence type="ECO:0000313" key="3">
    <source>
        <dbReference type="Proteomes" id="UP001500141"/>
    </source>
</evidence>
<dbReference type="PROSITE" id="PS51257">
    <property type="entry name" value="PROKAR_LIPOPROTEIN"/>
    <property type="match status" value="1"/>
</dbReference>
<comment type="caution">
    <text evidence="2">The sequence shown here is derived from an EMBL/GenBank/DDBJ whole genome shotgun (WGS) entry which is preliminary data.</text>
</comment>
<keyword evidence="1" id="KW-0732">Signal</keyword>
<dbReference type="EMBL" id="BAABIP010000007">
    <property type="protein sequence ID" value="GAA4763293.1"/>
    <property type="molecule type" value="Genomic_DNA"/>
</dbReference>
<evidence type="ECO:0000313" key="2">
    <source>
        <dbReference type="EMBL" id="GAA4763293.1"/>
    </source>
</evidence>
<dbReference type="Proteomes" id="UP001500141">
    <property type="component" value="Unassembled WGS sequence"/>
</dbReference>
<evidence type="ECO:0000256" key="1">
    <source>
        <dbReference type="SAM" id="SignalP"/>
    </source>
</evidence>
<accession>A0ABP8ZQK0</accession>
<dbReference type="RefSeq" id="WP_264543747.1">
    <property type="nucleotide sequence ID" value="NZ_BAABIP010000007.1"/>
</dbReference>
<protein>
    <recommendedName>
        <fullName evidence="4">Lipoprotein</fullName>
    </recommendedName>
</protein>
<organism evidence="2 3">
    <name type="scientific">Flavobacterium hankyongi</name>
    <dbReference type="NCBI Taxonomy" id="1176532"/>
    <lineage>
        <taxon>Bacteria</taxon>
        <taxon>Pseudomonadati</taxon>
        <taxon>Bacteroidota</taxon>
        <taxon>Flavobacteriia</taxon>
        <taxon>Flavobacteriales</taxon>
        <taxon>Flavobacteriaceae</taxon>
        <taxon>Flavobacterium</taxon>
    </lineage>
</organism>
<feature type="chain" id="PRO_5046493325" description="Lipoprotein" evidence="1">
    <location>
        <begin position="24"/>
        <end position="285"/>
    </location>
</feature>
<name>A0ABP8ZQK0_9FLAO</name>
<reference evidence="3" key="1">
    <citation type="journal article" date="2019" name="Int. J. Syst. Evol. Microbiol.">
        <title>The Global Catalogue of Microorganisms (GCM) 10K type strain sequencing project: providing services to taxonomists for standard genome sequencing and annotation.</title>
        <authorList>
            <consortium name="The Broad Institute Genomics Platform"/>
            <consortium name="The Broad Institute Genome Sequencing Center for Infectious Disease"/>
            <person name="Wu L."/>
            <person name="Ma J."/>
        </authorList>
    </citation>
    <scope>NUCLEOTIDE SEQUENCE [LARGE SCALE GENOMIC DNA]</scope>
    <source>
        <strain evidence="3">JCM 18198</strain>
    </source>
</reference>
<keyword evidence="3" id="KW-1185">Reference proteome</keyword>
<proteinExistence type="predicted"/>
<sequence length="285" mass="31047">MKMLNFFAVLLTAVSLVSCSSDSSSDSPQDQEANYFNLTYNGQAKNVNSWTAIKQESFIEVSGDTPDGLGISLKFNTHGNLYEAFTHPNTISSTISTSSSFAYFSNSTFTFQLVEINTTNKTIKVNFSGKLYEDEYDHTSTTNTVSGSFKISYIEYTPPISGIGTYAKVNGQDWYGIQKSSTGDGSTSTLFEQNGGEYIIGIVYPYLSPQTGTFNFSNNSATKRISFSKYDPVTHQEIEYNVSGTITYATASSMIVQGTFSLTATHPTNGSTITITNGTFKEGAQ</sequence>
<gene>
    <name evidence="2" type="ORF">GCM10023230_10930</name>
</gene>
<feature type="signal peptide" evidence="1">
    <location>
        <begin position="1"/>
        <end position="23"/>
    </location>
</feature>